<organism evidence="3 4">
    <name type="scientific">Pseudonocardia autotrophica</name>
    <name type="common">Amycolata autotrophica</name>
    <name type="synonym">Nocardia autotrophica</name>
    <dbReference type="NCBI Taxonomy" id="2074"/>
    <lineage>
        <taxon>Bacteria</taxon>
        <taxon>Bacillati</taxon>
        <taxon>Actinomycetota</taxon>
        <taxon>Actinomycetes</taxon>
        <taxon>Pseudonocardiales</taxon>
        <taxon>Pseudonocardiaceae</taxon>
        <taxon>Pseudonocardia</taxon>
    </lineage>
</organism>
<evidence type="ECO:0000313" key="4">
    <source>
        <dbReference type="Proteomes" id="UP000194360"/>
    </source>
</evidence>
<sequence>MTTLTRRRQLSLGALVCAAVLTLAACGGGATDPASGDAAVGAAGEGTVDAAAAEALGGEEAVAEMQALYAAATESGRTSVTIYGPGERDKEPLYAMFAQRFPGIDVTGVYLLGPEFDGRIQAEFASGQHVADMVQAGDTSVTAHIDQGRYAEFRPVTAEELDPGFSDEGGHAAAASGSAFGIAYNTNLLPAEQAPKGWNDLLDPAYTGMMTSDETTKFGGAFGTLSHLIWDERYDDAFLEGLAGQQIAPQASAPVAGNAVAAGQHAINPFYPYSFFLRDSEQGAPVEFVFPTEGGVHISPHYLALIEGAPNPDAAKLLITWLFTPEAQQAAGEVGYFPLMPGSSAPGGYPSVDELDLLKHFPLADVGDITSSNLARVQAAWGAAG</sequence>
<feature type="signal peptide" evidence="2">
    <location>
        <begin position="1"/>
        <end position="24"/>
    </location>
</feature>
<dbReference type="Proteomes" id="UP000194360">
    <property type="component" value="Unassembled WGS sequence"/>
</dbReference>
<protein>
    <submittedName>
        <fullName evidence="3">Bacterial extracellular solute-binding protein</fullName>
    </submittedName>
</protein>
<evidence type="ECO:0000256" key="2">
    <source>
        <dbReference type="SAM" id="SignalP"/>
    </source>
</evidence>
<dbReference type="AlphaFoldDB" id="A0A1Y2MYW9"/>
<proteinExistence type="predicted"/>
<dbReference type="Gene3D" id="3.40.190.10">
    <property type="entry name" value="Periplasmic binding protein-like II"/>
    <property type="match status" value="2"/>
</dbReference>
<accession>A0A1Y2MYW9</accession>
<comment type="caution">
    <text evidence="3">The sequence shown here is derived from an EMBL/GenBank/DDBJ whole genome shotgun (WGS) entry which is preliminary data.</text>
</comment>
<dbReference type="InterPro" id="IPR006059">
    <property type="entry name" value="SBP"/>
</dbReference>
<dbReference type="PANTHER" id="PTHR30006:SF2">
    <property type="entry name" value="ABC TRANSPORTER SUBSTRATE-BINDING PROTEIN"/>
    <property type="match status" value="1"/>
</dbReference>
<dbReference type="SUPFAM" id="SSF53850">
    <property type="entry name" value="Periplasmic binding protein-like II"/>
    <property type="match status" value="1"/>
</dbReference>
<gene>
    <name evidence="3" type="ORF">BG845_02774</name>
</gene>
<dbReference type="PANTHER" id="PTHR30006">
    <property type="entry name" value="THIAMINE-BINDING PERIPLASMIC PROTEIN-RELATED"/>
    <property type="match status" value="1"/>
</dbReference>
<evidence type="ECO:0000313" key="3">
    <source>
        <dbReference type="EMBL" id="OSY40370.1"/>
    </source>
</evidence>
<dbReference type="STRING" id="2074.BG845_02774"/>
<keyword evidence="1 2" id="KW-0732">Signal</keyword>
<dbReference type="RefSeq" id="WP_085913018.1">
    <property type="nucleotide sequence ID" value="NZ_AP018920.1"/>
</dbReference>
<evidence type="ECO:0000256" key="1">
    <source>
        <dbReference type="ARBA" id="ARBA00022729"/>
    </source>
</evidence>
<feature type="chain" id="PRO_5038502601" evidence="2">
    <location>
        <begin position="25"/>
        <end position="385"/>
    </location>
</feature>
<name>A0A1Y2MYW9_PSEAH</name>
<dbReference type="OrthoDB" id="366726at2"/>
<dbReference type="PROSITE" id="PS51257">
    <property type="entry name" value="PROKAR_LIPOPROTEIN"/>
    <property type="match status" value="1"/>
</dbReference>
<dbReference type="Pfam" id="PF01547">
    <property type="entry name" value="SBP_bac_1"/>
    <property type="match status" value="1"/>
</dbReference>
<reference evidence="3 4" key="1">
    <citation type="submission" date="2016-09" db="EMBL/GenBank/DDBJ databases">
        <title>Pseudonocardia autotrophica DSM535, a candidate organism with high potential of specific P450 cytochromes.</title>
        <authorList>
            <person name="Grumaz C."/>
            <person name="Vainshtein Y."/>
            <person name="Kirstahler P."/>
            <person name="Sohn K."/>
        </authorList>
    </citation>
    <scope>NUCLEOTIDE SEQUENCE [LARGE SCALE GENOMIC DNA]</scope>
    <source>
        <strain evidence="3 4">DSM 535</strain>
    </source>
</reference>
<dbReference type="EMBL" id="MIGB01000013">
    <property type="protein sequence ID" value="OSY40370.1"/>
    <property type="molecule type" value="Genomic_DNA"/>
</dbReference>
<keyword evidence="4" id="KW-1185">Reference proteome</keyword>